<evidence type="ECO:0000256" key="14">
    <source>
        <dbReference type="SAM" id="MobiDB-lite"/>
    </source>
</evidence>
<dbReference type="Pfam" id="PF00069">
    <property type="entry name" value="Pkinase"/>
    <property type="match status" value="2"/>
</dbReference>
<dbReference type="PANTHER" id="PTHR13954">
    <property type="entry name" value="IRE1-RELATED"/>
    <property type="match status" value="1"/>
</dbReference>
<keyword evidence="8 18" id="KW-0418">Kinase</keyword>
<dbReference type="GO" id="GO:1990604">
    <property type="term" value="C:IRE1-TRAF2-ASK1 complex"/>
    <property type="evidence" value="ECO:0007669"/>
    <property type="project" value="TreeGrafter"/>
</dbReference>
<dbReference type="InterPro" id="IPR045133">
    <property type="entry name" value="IRE1/2-like"/>
</dbReference>
<feature type="region of interest" description="Disordered" evidence="14">
    <location>
        <begin position="414"/>
        <end position="509"/>
    </location>
</feature>
<dbReference type="FunFam" id="3.30.200.20:FF:000077">
    <property type="entry name" value="Putative Serine/threonine-protein kinase/endoribonuclease IRE1"/>
    <property type="match status" value="1"/>
</dbReference>
<dbReference type="Gene3D" id="2.130.10.10">
    <property type="entry name" value="YVTN repeat-like/Quinoprotein amine dehydrogenase"/>
    <property type="match status" value="1"/>
</dbReference>
<dbReference type="PROSITE" id="PS50011">
    <property type="entry name" value="PROTEIN_KINASE_DOM"/>
    <property type="match status" value="1"/>
</dbReference>
<dbReference type="Pfam" id="PF06479">
    <property type="entry name" value="Ribonuc_2-5A"/>
    <property type="match status" value="1"/>
</dbReference>
<dbReference type="InterPro" id="IPR038357">
    <property type="entry name" value="KEN_sf"/>
</dbReference>
<keyword evidence="11" id="KW-0472">Membrane</keyword>
<evidence type="ECO:0000259" key="16">
    <source>
        <dbReference type="PROSITE" id="PS50011"/>
    </source>
</evidence>
<comment type="subcellular location">
    <subcellularLocation>
        <location evidence="1">Membrane</location>
        <topology evidence="1">Single-pass type I membrane protein</topology>
    </subcellularLocation>
</comment>
<comment type="catalytic activity">
    <reaction evidence="12">
        <text>L-threonyl-[protein] + ATP = O-phospho-L-threonyl-[protein] + ADP + H(+)</text>
        <dbReference type="Rhea" id="RHEA:46608"/>
        <dbReference type="Rhea" id="RHEA-COMP:11060"/>
        <dbReference type="Rhea" id="RHEA-COMP:11605"/>
        <dbReference type="ChEBI" id="CHEBI:15378"/>
        <dbReference type="ChEBI" id="CHEBI:30013"/>
        <dbReference type="ChEBI" id="CHEBI:30616"/>
        <dbReference type="ChEBI" id="CHEBI:61977"/>
        <dbReference type="ChEBI" id="CHEBI:456216"/>
        <dbReference type="EC" id="2.7.11.1"/>
    </reaction>
    <physiologicalReaction direction="left-to-right" evidence="12">
        <dbReference type="Rhea" id="RHEA:46609"/>
    </physiologicalReaction>
</comment>
<comment type="caution">
    <text evidence="18">The sequence shown here is derived from an EMBL/GenBank/DDBJ whole genome shotgun (WGS) entry which is preliminary data.</text>
</comment>
<evidence type="ECO:0000256" key="4">
    <source>
        <dbReference type="ARBA" id="ARBA00022679"/>
    </source>
</evidence>
<evidence type="ECO:0000256" key="10">
    <source>
        <dbReference type="ARBA" id="ARBA00022989"/>
    </source>
</evidence>
<dbReference type="OrthoDB" id="63989at2759"/>
<evidence type="ECO:0000256" key="6">
    <source>
        <dbReference type="ARBA" id="ARBA00022729"/>
    </source>
</evidence>
<dbReference type="EC" id="2.7.11.1" evidence="2"/>
<feature type="compositionally biased region" description="Low complexity" evidence="14">
    <location>
        <begin position="449"/>
        <end position="458"/>
    </location>
</feature>
<dbReference type="InterPro" id="IPR008271">
    <property type="entry name" value="Ser/Thr_kinase_AS"/>
</dbReference>
<dbReference type="PROSITE" id="PS51392">
    <property type="entry name" value="KEN"/>
    <property type="match status" value="1"/>
</dbReference>
<dbReference type="GO" id="GO:0051082">
    <property type="term" value="F:unfolded protein binding"/>
    <property type="evidence" value="ECO:0007669"/>
    <property type="project" value="TreeGrafter"/>
</dbReference>
<evidence type="ECO:0000256" key="1">
    <source>
        <dbReference type="ARBA" id="ARBA00004479"/>
    </source>
</evidence>
<dbReference type="SMART" id="SM00564">
    <property type="entry name" value="PQQ"/>
    <property type="match status" value="2"/>
</dbReference>
<feature type="region of interest" description="Disordered" evidence="14">
    <location>
        <begin position="732"/>
        <end position="761"/>
    </location>
</feature>
<feature type="chain" id="PRO_5040431786" description="non-specific serine/threonine protein kinase" evidence="15">
    <location>
        <begin position="24"/>
        <end position="992"/>
    </location>
</feature>
<dbReference type="EMBL" id="ML978142">
    <property type="protein sequence ID" value="KAF2092795.1"/>
    <property type="molecule type" value="Genomic_DNA"/>
</dbReference>
<evidence type="ECO:0000256" key="9">
    <source>
        <dbReference type="ARBA" id="ARBA00022840"/>
    </source>
</evidence>
<dbReference type="SMART" id="SM00220">
    <property type="entry name" value="S_TKc"/>
    <property type="match status" value="1"/>
</dbReference>
<keyword evidence="10" id="KW-1133">Transmembrane helix</keyword>
<feature type="compositionally biased region" description="Polar residues" evidence="14">
    <location>
        <begin position="735"/>
        <end position="757"/>
    </location>
</feature>
<dbReference type="GO" id="GO:0070059">
    <property type="term" value="P:intrinsic apoptotic signaling pathway in response to endoplasmic reticulum stress"/>
    <property type="evidence" value="ECO:0007669"/>
    <property type="project" value="TreeGrafter"/>
</dbReference>
<feature type="signal peptide" evidence="15">
    <location>
        <begin position="1"/>
        <end position="23"/>
    </location>
</feature>
<evidence type="ECO:0000256" key="12">
    <source>
        <dbReference type="ARBA" id="ARBA00048659"/>
    </source>
</evidence>
<evidence type="ECO:0000256" key="11">
    <source>
        <dbReference type="ARBA" id="ARBA00023136"/>
    </source>
</evidence>
<organism evidence="18 19">
    <name type="scientific">Rhizodiscina lignyota</name>
    <dbReference type="NCBI Taxonomy" id="1504668"/>
    <lineage>
        <taxon>Eukaryota</taxon>
        <taxon>Fungi</taxon>
        <taxon>Dikarya</taxon>
        <taxon>Ascomycota</taxon>
        <taxon>Pezizomycotina</taxon>
        <taxon>Dothideomycetes</taxon>
        <taxon>Pleosporomycetidae</taxon>
        <taxon>Aulographales</taxon>
        <taxon>Rhizodiscinaceae</taxon>
        <taxon>Rhizodiscina</taxon>
    </lineage>
</organism>
<keyword evidence="3" id="KW-0723">Serine/threonine-protein kinase</keyword>
<feature type="domain" description="KEN" evidence="17">
    <location>
        <begin position="856"/>
        <end position="989"/>
    </location>
</feature>
<keyword evidence="7" id="KW-0547">Nucleotide-binding</keyword>
<evidence type="ECO:0000256" key="3">
    <source>
        <dbReference type="ARBA" id="ARBA00022527"/>
    </source>
</evidence>
<dbReference type="SUPFAM" id="SSF50998">
    <property type="entry name" value="Quinoprotein alcohol dehydrogenase-like"/>
    <property type="match status" value="1"/>
</dbReference>
<evidence type="ECO:0000256" key="5">
    <source>
        <dbReference type="ARBA" id="ARBA00022692"/>
    </source>
</evidence>
<protein>
    <recommendedName>
        <fullName evidence="2">non-specific serine/threonine protein kinase</fullName>
        <ecNumber evidence="2">2.7.11.1</ecNumber>
    </recommendedName>
</protein>
<dbReference type="InterPro" id="IPR011009">
    <property type="entry name" value="Kinase-like_dom_sf"/>
</dbReference>
<dbReference type="GO" id="GO:0006397">
    <property type="term" value="P:mRNA processing"/>
    <property type="evidence" value="ECO:0007669"/>
    <property type="project" value="InterPro"/>
</dbReference>
<evidence type="ECO:0000256" key="13">
    <source>
        <dbReference type="ARBA" id="ARBA00048977"/>
    </source>
</evidence>
<dbReference type="PROSITE" id="PS00108">
    <property type="entry name" value="PROTEIN_KINASE_ST"/>
    <property type="match status" value="1"/>
</dbReference>
<evidence type="ECO:0000259" key="17">
    <source>
        <dbReference type="PROSITE" id="PS51392"/>
    </source>
</evidence>
<dbReference type="Gene3D" id="3.30.200.20">
    <property type="entry name" value="Phosphorylase Kinase, domain 1"/>
    <property type="match status" value="1"/>
</dbReference>
<accession>A0A9P4I0N3</accession>
<reference evidence="18" key="1">
    <citation type="journal article" date="2020" name="Stud. Mycol.">
        <title>101 Dothideomycetes genomes: a test case for predicting lifestyles and emergence of pathogens.</title>
        <authorList>
            <person name="Haridas S."/>
            <person name="Albert R."/>
            <person name="Binder M."/>
            <person name="Bloem J."/>
            <person name="Labutti K."/>
            <person name="Salamov A."/>
            <person name="Andreopoulos B."/>
            <person name="Baker S."/>
            <person name="Barry K."/>
            <person name="Bills G."/>
            <person name="Bluhm B."/>
            <person name="Cannon C."/>
            <person name="Castanera R."/>
            <person name="Culley D."/>
            <person name="Daum C."/>
            <person name="Ezra D."/>
            <person name="Gonzalez J."/>
            <person name="Henrissat B."/>
            <person name="Kuo A."/>
            <person name="Liang C."/>
            <person name="Lipzen A."/>
            <person name="Lutzoni F."/>
            <person name="Magnuson J."/>
            <person name="Mondo S."/>
            <person name="Nolan M."/>
            <person name="Ohm R."/>
            <person name="Pangilinan J."/>
            <person name="Park H.-J."/>
            <person name="Ramirez L."/>
            <person name="Alfaro M."/>
            <person name="Sun H."/>
            <person name="Tritt A."/>
            <person name="Yoshinaga Y."/>
            <person name="Zwiers L.-H."/>
            <person name="Turgeon B."/>
            <person name="Goodwin S."/>
            <person name="Spatafora J."/>
            <person name="Crous P."/>
            <person name="Grigoriev I."/>
        </authorList>
    </citation>
    <scope>NUCLEOTIDE SEQUENCE</scope>
    <source>
        <strain evidence="18">CBS 133067</strain>
    </source>
</reference>
<proteinExistence type="predicted"/>
<evidence type="ECO:0000256" key="2">
    <source>
        <dbReference type="ARBA" id="ARBA00012513"/>
    </source>
</evidence>
<sequence length="992" mass="109536">MPAGQSGLRWIIFVLGALAVAQQQQPQDGSRYQSSPPENSRAIATLAPAEHDPAVRAPLSASTAAGSGLTGRRSSEAAVARSLRDWEVEDLVLLATIDGRIHAVDRKTGRKQKWTFPPAGEPSRPIVNTQYHRQNYSGHDATIEADEWLWIVEPTEDGALYIYKDNGLQKIAATVKTLTDMSTYASSEEPFVIYTAKKDATLFTLNAATGRLIKEVSSDAAMFGYAAENSCPPVADFESVNEECESRSHFMIARTDYTVVIRNQSTLEPICTIRYSEWAANGRDRDLGAQYQSTLDNNYILSRHDGHFLSVDAKDVDSLDDLRPRNQNKLSAPVVRVFDVARHVEADPNEASLVILPQPSLRFEETSQNPHIFVNCTESGGWYAMSEQKYPFVTSSAKDAQCYSEIVKAAPDVKQVEAPPPITTSDEPERKAVRFDVPEQGANGEESESSPITEPSTPADGDIEGLESAQTDGTGADTPKKKKAHRGQRGGKKRKKKTDNGSNDEGGLTEQIGKQIDQSHPMQPDEISASGGASDVSGTIVISNLEIFTDRILGYGSGGTTVFEGRKGNRDVAVKRVLPQYIELATQEVALLEQSDDHPNVIRYYDHQRDNNFIYIAVEKCQASLFDLYREGGNIDGLSDDRVNIVNQINSNAPATLHQIANGLAHLHKLRLVHRDIKPQNILIAIPKKHETGGPRLVISDFGLCKTLPDQQSTLAGTIGNVGTTGWKAPELVGKQQNGNTSSSQHSETQENSSSLSGGADPTAPVKRACDIFSLGCVFFFVLTNGAHPFDCGNTEQWTVMREVNIKSGKSDFSKLDALGPESEEPKHLISWMLEYDPRDRPSALQVKNHPFFWSASKRLTFLCEVSDHFEREPRDPPSEHLQILESKAFEVIPNGDFLAILDRKFTDTLGKQRKYQGHKMVDLLRALRNKKNHYADMPEDVKAKVGSLSGGYLRYWTSRFPVLLVRCFDVLEECGLGGDPRFEEFFGQEDA</sequence>
<dbReference type="InterPro" id="IPR018391">
    <property type="entry name" value="PQQ_b-propeller_rpt"/>
</dbReference>
<dbReference type="InterPro" id="IPR011047">
    <property type="entry name" value="Quinoprotein_ADH-like_sf"/>
</dbReference>
<keyword evidence="6 15" id="KW-0732">Signal</keyword>
<dbReference type="GO" id="GO:0004674">
    <property type="term" value="F:protein serine/threonine kinase activity"/>
    <property type="evidence" value="ECO:0007669"/>
    <property type="project" value="UniProtKB-KW"/>
</dbReference>
<name>A0A9P4I0N3_9PEZI</name>
<feature type="compositionally biased region" description="Basic and acidic residues" evidence="14">
    <location>
        <begin position="427"/>
        <end position="437"/>
    </location>
</feature>
<dbReference type="InterPro" id="IPR010513">
    <property type="entry name" value="KEN_dom"/>
</dbReference>
<evidence type="ECO:0000256" key="8">
    <source>
        <dbReference type="ARBA" id="ARBA00022777"/>
    </source>
</evidence>
<dbReference type="GO" id="GO:0005524">
    <property type="term" value="F:ATP binding"/>
    <property type="evidence" value="ECO:0007669"/>
    <property type="project" value="UniProtKB-KW"/>
</dbReference>
<dbReference type="Gene3D" id="1.20.1440.180">
    <property type="entry name" value="KEN domain"/>
    <property type="match status" value="1"/>
</dbReference>
<feature type="domain" description="Protein kinase" evidence="16">
    <location>
        <begin position="547"/>
        <end position="853"/>
    </location>
</feature>
<keyword evidence="4" id="KW-0808">Transferase</keyword>
<dbReference type="GO" id="GO:0036498">
    <property type="term" value="P:IRE1-mediated unfolded protein response"/>
    <property type="evidence" value="ECO:0007669"/>
    <property type="project" value="TreeGrafter"/>
</dbReference>
<dbReference type="CDD" id="cd10422">
    <property type="entry name" value="RNase_Ire1"/>
    <property type="match status" value="1"/>
</dbReference>
<dbReference type="InterPro" id="IPR000719">
    <property type="entry name" value="Prot_kinase_dom"/>
</dbReference>
<dbReference type="GO" id="GO:0004521">
    <property type="term" value="F:RNA endonuclease activity"/>
    <property type="evidence" value="ECO:0007669"/>
    <property type="project" value="InterPro"/>
</dbReference>
<dbReference type="InterPro" id="IPR015943">
    <property type="entry name" value="WD40/YVTN_repeat-like_dom_sf"/>
</dbReference>
<evidence type="ECO:0000313" key="18">
    <source>
        <dbReference type="EMBL" id="KAF2092795.1"/>
    </source>
</evidence>
<dbReference type="SUPFAM" id="SSF56112">
    <property type="entry name" value="Protein kinase-like (PK-like)"/>
    <property type="match status" value="1"/>
</dbReference>
<dbReference type="PANTHER" id="PTHR13954:SF6">
    <property type="entry name" value="NON-SPECIFIC SERINE_THREONINE PROTEIN KINASE"/>
    <property type="match status" value="1"/>
</dbReference>
<keyword evidence="5" id="KW-0812">Transmembrane</keyword>
<dbReference type="Gene3D" id="1.10.510.10">
    <property type="entry name" value="Transferase(Phosphotransferase) domain 1"/>
    <property type="match status" value="1"/>
</dbReference>
<dbReference type="SMART" id="SM00580">
    <property type="entry name" value="PUG"/>
    <property type="match status" value="1"/>
</dbReference>
<gene>
    <name evidence="18" type="ORF">NA57DRAFT_69562</name>
</gene>
<evidence type="ECO:0000256" key="7">
    <source>
        <dbReference type="ARBA" id="ARBA00022741"/>
    </source>
</evidence>
<feature type="compositionally biased region" description="Basic residues" evidence="14">
    <location>
        <begin position="480"/>
        <end position="497"/>
    </location>
</feature>
<keyword evidence="19" id="KW-1185">Reference proteome</keyword>
<comment type="catalytic activity">
    <reaction evidence="13">
        <text>L-seryl-[protein] + ATP = O-phospho-L-seryl-[protein] + ADP + H(+)</text>
        <dbReference type="Rhea" id="RHEA:17989"/>
        <dbReference type="Rhea" id="RHEA-COMP:9863"/>
        <dbReference type="Rhea" id="RHEA-COMP:11604"/>
        <dbReference type="ChEBI" id="CHEBI:15378"/>
        <dbReference type="ChEBI" id="CHEBI:29999"/>
        <dbReference type="ChEBI" id="CHEBI:30616"/>
        <dbReference type="ChEBI" id="CHEBI:83421"/>
        <dbReference type="ChEBI" id="CHEBI:456216"/>
        <dbReference type="EC" id="2.7.11.1"/>
    </reaction>
    <physiologicalReaction direction="left-to-right" evidence="13">
        <dbReference type="Rhea" id="RHEA:17990"/>
    </physiologicalReaction>
</comment>
<evidence type="ECO:0000256" key="15">
    <source>
        <dbReference type="SAM" id="SignalP"/>
    </source>
</evidence>
<dbReference type="CDD" id="cd09769">
    <property type="entry name" value="Luminal_IRE1"/>
    <property type="match status" value="1"/>
</dbReference>
<evidence type="ECO:0000313" key="19">
    <source>
        <dbReference type="Proteomes" id="UP000799772"/>
    </source>
</evidence>
<keyword evidence="9" id="KW-0067">ATP-binding</keyword>
<dbReference type="AlphaFoldDB" id="A0A9P4I0N3"/>
<dbReference type="Proteomes" id="UP000799772">
    <property type="component" value="Unassembled WGS sequence"/>
</dbReference>